<dbReference type="Pfam" id="PF00102">
    <property type="entry name" value="Y_phosphatase"/>
    <property type="match status" value="2"/>
</dbReference>
<evidence type="ECO:0000256" key="5">
    <source>
        <dbReference type="SAM" id="Phobius"/>
    </source>
</evidence>
<dbReference type="Proteomes" id="UP000762676">
    <property type="component" value="Unassembled WGS sequence"/>
</dbReference>
<dbReference type="SUPFAM" id="SSF49785">
    <property type="entry name" value="Galactose-binding domain-like"/>
    <property type="match status" value="1"/>
</dbReference>
<evidence type="ECO:0000259" key="7">
    <source>
        <dbReference type="PROSITE" id="PS50055"/>
    </source>
</evidence>
<evidence type="ECO:0000256" key="2">
    <source>
        <dbReference type="ARBA" id="ARBA00022837"/>
    </source>
</evidence>
<dbReference type="InterPro" id="IPR006585">
    <property type="entry name" value="FTP1"/>
</dbReference>
<dbReference type="GO" id="GO:0004725">
    <property type="term" value="F:protein tyrosine phosphatase activity"/>
    <property type="evidence" value="ECO:0007669"/>
    <property type="project" value="InterPro"/>
</dbReference>
<gene>
    <name evidence="9" type="ORF">ElyMa_005470700</name>
</gene>
<dbReference type="PROSITE" id="PS50055">
    <property type="entry name" value="TYR_PHOSPHATASE_PTP"/>
    <property type="match status" value="2"/>
</dbReference>
<feature type="domain" description="Tyrosine-protein phosphatase" evidence="7">
    <location>
        <begin position="854"/>
        <end position="1125"/>
    </location>
</feature>
<dbReference type="InterPro" id="IPR029021">
    <property type="entry name" value="Prot-tyrosine_phosphatase-like"/>
</dbReference>
<evidence type="ECO:0000256" key="3">
    <source>
        <dbReference type="ARBA" id="ARBA00023157"/>
    </source>
</evidence>
<dbReference type="SMART" id="SM00181">
    <property type="entry name" value="EGF"/>
    <property type="match status" value="4"/>
</dbReference>
<dbReference type="SMART" id="SM00607">
    <property type="entry name" value="FTP"/>
    <property type="match status" value="1"/>
</dbReference>
<feature type="domain" description="Tyrosine specific protein phosphatases" evidence="8">
    <location>
        <begin position="746"/>
        <end position="815"/>
    </location>
</feature>
<dbReference type="PANTHER" id="PTHR19134:SF560">
    <property type="entry name" value="PROTEIN-TYROSINE-PHOSPHATASE"/>
    <property type="match status" value="1"/>
</dbReference>
<organism evidence="9 10">
    <name type="scientific">Elysia marginata</name>
    <dbReference type="NCBI Taxonomy" id="1093978"/>
    <lineage>
        <taxon>Eukaryota</taxon>
        <taxon>Metazoa</taxon>
        <taxon>Spiralia</taxon>
        <taxon>Lophotrochozoa</taxon>
        <taxon>Mollusca</taxon>
        <taxon>Gastropoda</taxon>
        <taxon>Heterobranchia</taxon>
        <taxon>Euthyneura</taxon>
        <taxon>Panpulmonata</taxon>
        <taxon>Sacoglossa</taxon>
        <taxon>Placobranchoidea</taxon>
        <taxon>Plakobranchidae</taxon>
        <taxon>Elysia</taxon>
    </lineage>
</organism>
<sequence>MSPRFAHLLTVAFILTTLSFSLAAAACNEDGWFGSSSCLYQCHCAGDVLCDKVTGSCPQGCHSGWFGPACQYESIPFTPYSSTGSTLNVPWLTDDDVNTCNDGSLQALTVLLNTPQPLTWVRLVVSEAGRNVALKQTTQQSNTWNRWYASNAVDGDPGNPGSSPYLFERTCTHTPSSNPNGWWRVTFSREAVINRIVIYNRRRNNPEDINYGCCEYRLQGFMLEAFEEGDSSAIYNFVDTALSAQQIYTVVPQTRISVNVKTVRITKSTSSQILTLCEVLVFGETACPSGTFGLECDKPCNCADDQEVCFVSTGGCPSGCAPGFTGGDCLTSCPRETYGLECAQNCSVHCMNSKICSSDDGHCVGGCKPGFIPPLCDNECPKTKFGQDCAMNCSFSCVESDCHHVNGTCKECPAGFVGDFCEEECPVYTFGVGCAENCSVLCLDQLCNHVTGVCDNCTDSRQGRFCEIVITEPPPVNEGPVGTGEQSEGGGGDGATIGVAVGAAVGLVVLVIIIFVFIRRRRLRSSKDGDENVRQRHSLKNDRELNVSSSSIKIDASGSSSTDNKTETNAPLANRIEDNPGSVYSNVLPGNTSLHVKDLSKYLNQHTTPSEVKKQFESVPMTNSYSQSQGLASHNVKKNRYKNIVPYDHSRVLLQADSDKKFDDYINASFIKRYNGTDTYIAAQAPNSATLHDFVRMLWEKQVDRIVMLTNLVELRKNDEDPRTLTQFHFTAWPDKSVPDSPWGLVDLHQRVMAAPGFGPLLVHCSAGVGRTGTFIALCHLLQEAEATRKMDFLSTLWRLRQDRMSMIQTVDQYQFLHRAALIGHTVSGTRISVADLSSRLRTLEEQDGTGSGYTSEFKAVAAASDEKATQPAFAADDTEDVYQNSRAALNKQKNRLSNILPKDTYRPELQGDGKTTGTYINAVLVPTLTKDRQDILTQLPLPSTVTDFWRLVTQYHVGLIVAYESESRHTDETIGEFLPKDESNPLQDALFQIQFTTKEEHRLWQELHVSVSKKKKTLLGNTAEQHDVTCLLCKDTRPVPEIVLEYVQKIRLCRPEGQSRTLYMCRNGADHCGLMCVQSILLNRLEVDQCLVVPLVVGAIKAIRPQVIPTVGQYKCLYETLKLAQDAATVYGNVGTMAPSPLDVKRIESNAEHPQTEDLSVTSKEDNAESGAVTAVNPRPVSARASNQSCRPQPKPRMRQETEDASSHNAAGADARDGGERAIVVGGGGCDENEAYHEKENIVGDYNTGADGIDNPSFQTEPSMGFTKENEATKTEYFNM</sequence>
<feature type="compositionally biased region" description="Basic and acidic residues" evidence="4">
    <location>
        <begin position="527"/>
        <end position="545"/>
    </location>
</feature>
<dbReference type="InterPro" id="IPR008979">
    <property type="entry name" value="Galactose-bd-like_sf"/>
</dbReference>
<keyword evidence="9" id="KW-0675">Receptor</keyword>
<dbReference type="CDD" id="cd12087">
    <property type="entry name" value="TM_EGFR-like"/>
    <property type="match status" value="1"/>
</dbReference>
<feature type="signal peptide" evidence="6">
    <location>
        <begin position="1"/>
        <end position="25"/>
    </location>
</feature>
<keyword evidence="6" id="KW-0732">Signal</keyword>
<dbReference type="InterPro" id="IPR000742">
    <property type="entry name" value="EGF"/>
</dbReference>
<feature type="chain" id="PRO_5043573637" evidence="6">
    <location>
        <begin position="26"/>
        <end position="1281"/>
    </location>
</feature>
<dbReference type="Gene3D" id="3.90.190.10">
    <property type="entry name" value="Protein tyrosine phosphatase superfamily"/>
    <property type="match status" value="3"/>
</dbReference>
<evidence type="ECO:0000259" key="8">
    <source>
        <dbReference type="PROSITE" id="PS50056"/>
    </source>
</evidence>
<proteinExistence type="predicted"/>
<dbReference type="SUPFAM" id="SSF52799">
    <property type="entry name" value="(Phosphotyrosine protein) phosphatases II"/>
    <property type="match status" value="2"/>
</dbReference>
<dbReference type="PRINTS" id="PR00700">
    <property type="entry name" value="PRTYPHPHTASE"/>
</dbReference>
<feature type="region of interest" description="Disordered" evidence="4">
    <location>
        <begin position="1152"/>
        <end position="1217"/>
    </location>
</feature>
<feature type="domain" description="Tyrosine-protein phosphatase" evidence="7">
    <location>
        <begin position="612"/>
        <end position="824"/>
    </location>
</feature>
<keyword evidence="5" id="KW-0812">Transmembrane</keyword>
<comment type="caution">
    <text evidence="9">The sequence shown here is derived from an EMBL/GenBank/DDBJ whole genome shotgun (WGS) entry which is preliminary data.</text>
</comment>
<dbReference type="EMBL" id="BMAT01010897">
    <property type="protein sequence ID" value="GFR62940.1"/>
    <property type="molecule type" value="Genomic_DNA"/>
</dbReference>
<protein>
    <submittedName>
        <fullName evidence="9">Receptor-type tyrosine-protein phosphatase kappa</fullName>
    </submittedName>
</protein>
<feature type="transmembrane region" description="Helical" evidence="5">
    <location>
        <begin position="497"/>
        <end position="518"/>
    </location>
</feature>
<dbReference type="CDD" id="cd00047">
    <property type="entry name" value="PTPc"/>
    <property type="match status" value="1"/>
</dbReference>
<dbReference type="InterPro" id="IPR050348">
    <property type="entry name" value="Protein-Tyr_Phosphatase"/>
</dbReference>
<dbReference type="GO" id="GO:0046872">
    <property type="term" value="F:metal ion binding"/>
    <property type="evidence" value="ECO:0007669"/>
    <property type="project" value="UniProtKB-KW"/>
</dbReference>
<feature type="compositionally biased region" description="Low complexity" evidence="4">
    <location>
        <begin position="548"/>
        <end position="561"/>
    </location>
</feature>
<keyword evidence="10" id="KW-1185">Reference proteome</keyword>
<feature type="domain" description="Tyrosine specific protein phosphatases" evidence="8">
    <location>
        <begin position="1045"/>
        <end position="1116"/>
    </location>
</feature>
<name>A0AAV4EQS6_9GAST</name>
<feature type="region of interest" description="Disordered" evidence="4">
    <location>
        <begin position="527"/>
        <end position="581"/>
    </location>
</feature>
<dbReference type="PROSITE" id="PS00383">
    <property type="entry name" value="TYR_PHOSPHATASE_1"/>
    <property type="match status" value="1"/>
</dbReference>
<dbReference type="PANTHER" id="PTHR19134">
    <property type="entry name" value="RECEPTOR-TYPE TYROSINE-PROTEIN PHOSPHATASE"/>
    <property type="match status" value="1"/>
</dbReference>
<keyword evidence="2" id="KW-0106">Calcium</keyword>
<keyword evidence="5" id="KW-1133">Transmembrane helix</keyword>
<dbReference type="InterPro" id="IPR000242">
    <property type="entry name" value="PTP_cat"/>
</dbReference>
<keyword evidence="1" id="KW-0479">Metal-binding</keyword>
<dbReference type="Pfam" id="PF22633">
    <property type="entry name" value="F5_F8_type_C_2"/>
    <property type="match status" value="1"/>
</dbReference>
<dbReference type="SMART" id="SM00404">
    <property type="entry name" value="PTPc_motif"/>
    <property type="match status" value="2"/>
</dbReference>
<dbReference type="Gene3D" id="2.170.300.10">
    <property type="entry name" value="Tie2 ligand-binding domain superfamily"/>
    <property type="match status" value="2"/>
</dbReference>
<dbReference type="InterPro" id="IPR000387">
    <property type="entry name" value="Tyr_Pase_dom"/>
</dbReference>
<dbReference type="PROSITE" id="PS50056">
    <property type="entry name" value="TYR_PHOSPHATASE_2"/>
    <property type="match status" value="2"/>
</dbReference>
<dbReference type="PROSITE" id="PS51257">
    <property type="entry name" value="PROKAR_LIPOPROTEIN"/>
    <property type="match status" value="1"/>
</dbReference>
<accession>A0AAV4EQS6</accession>
<dbReference type="SMART" id="SM00194">
    <property type="entry name" value="PTPc"/>
    <property type="match status" value="2"/>
</dbReference>
<dbReference type="InterPro" id="IPR003595">
    <property type="entry name" value="Tyr_Pase_cat"/>
</dbReference>
<dbReference type="InterPro" id="IPR016130">
    <property type="entry name" value="Tyr_Pase_AS"/>
</dbReference>
<reference evidence="9 10" key="1">
    <citation type="journal article" date="2021" name="Elife">
        <title>Chloroplast acquisition without the gene transfer in kleptoplastic sea slugs, Plakobranchus ocellatus.</title>
        <authorList>
            <person name="Maeda T."/>
            <person name="Takahashi S."/>
            <person name="Yoshida T."/>
            <person name="Shimamura S."/>
            <person name="Takaki Y."/>
            <person name="Nagai Y."/>
            <person name="Toyoda A."/>
            <person name="Suzuki Y."/>
            <person name="Arimoto A."/>
            <person name="Ishii H."/>
            <person name="Satoh N."/>
            <person name="Nishiyama T."/>
            <person name="Hasebe M."/>
            <person name="Maruyama T."/>
            <person name="Minagawa J."/>
            <person name="Obokata J."/>
            <person name="Shigenobu S."/>
        </authorList>
    </citation>
    <scope>NUCLEOTIDE SEQUENCE [LARGE SCALE GENOMIC DNA]</scope>
</reference>
<keyword evidence="3" id="KW-1015">Disulfide bond</keyword>
<evidence type="ECO:0000256" key="1">
    <source>
        <dbReference type="ARBA" id="ARBA00022723"/>
    </source>
</evidence>
<evidence type="ECO:0000313" key="9">
    <source>
        <dbReference type="EMBL" id="GFR62940.1"/>
    </source>
</evidence>
<dbReference type="Gene3D" id="2.60.120.260">
    <property type="entry name" value="Galactose-binding domain-like"/>
    <property type="match status" value="1"/>
</dbReference>
<keyword evidence="5" id="KW-0472">Membrane</keyword>
<evidence type="ECO:0000256" key="4">
    <source>
        <dbReference type="SAM" id="MobiDB-lite"/>
    </source>
</evidence>
<evidence type="ECO:0000256" key="6">
    <source>
        <dbReference type="SAM" id="SignalP"/>
    </source>
</evidence>
<evidence type="ECO:0000313" key="10">
    <source>
        <dbReference type="Proteomes" id="UP000762676"/>
    </source>
</evidence>